<dbReference type="Proteomes" id="UP000429181">
    <property type="component" value="Chromosome 19"/>
</dbReference>
<keyword evidence="1" id="KW-0472">Membrane</keyword>
<sequence length="91" mass="10379">MRVCRCSVSLSHVQCFLPQIFGLSKLCLVCVCVLFVLLVPPPKPFVFLCETYLSFFSSFLFFCILLFTINIHCIKKKMAYGLIHLVVLLKG</sequence>
<accession>A0A4W2IT04</accession>
<organism evidence="2 3">
    <name type="scientific">Bos indicus x Bos taurus</name>
    <name type="common">Hybrid cattle</name>
    <dbReference type="NCBI Taxonomy" id="30522"/>
    <lineage>
        <taxon>Eukaryota</taxon>
        <taxon>Metazoa</taxon>
        <taxon>Chordata</taxon>
        <taxon>Craniata</taxon>
        <taxon>Vertebrata</taxon>
        <taxon>Euteleostomi</taxon>
        <taxon>Mammalia</taxon>
        <taxon>Eutheria</taxon>
        <taxon>Laurasiatheria</taxon>
        <taxon>Artiodactyla</taxon>
        <taxon>Ruminantia</taxon>
        <taxon>Pecora</taxon>
        <taxon>Bovidae</taxon>
        <taxon>Bovinae</taxon>
        <taxon>Bos</taxon>
    </lineage>
</organism>
<keyword evidence="1" id="KW-0812">Transmembrane</keyword>
<evidence type="ECO:0000256" key="1">
    <source>
        <dbReference type="SAM" id="Phobius"/>
    </source>
</evidence>
<feature type="transmembrane region" description="Helical" evidence="1">
    <location>
        <begin position="20"/>
        <end position="39"/>
    </location>
</feature>
<protein>
    <submittedName>
        <fullName evidence="2">Uncharacterized protein</fullName>
    </submittedName>
</protein>
<evidence type="ECO:0000313" key="3">
    <source>
        <dbReference type="Proteomes" id="UP000429181"/>
    </source>
</evidence>
<proteinExistence type="predicted"/>
<reference evidence="2 3" key="1">
    <citation type="submission" date="2018-11" db="EMBL/GenBank/DDBJ databases">
        <title>Haplotype-resolved cattle genomes.</title>
        <authorList>
            <person name="Low W.Y."/>
            <person name="Tearle R."/>
            <person name="Bickhart D.M."/>
            <person name="Rosen B.D."/>
            <person name="Koren S."/>
            <person name="Rhie A."/>
            <person name="Hiendleder S."/>
            <person name="Phillippy A.M."/>
            <person name="Smith T.P.L."/>
            <person name="Williams J.L."/>
        </authorList>
    </citation>
    <scope>NUCLEOTIDE SEQUENCE [LARGE SCALE GENOMIC DNA]</scope>
</reference>
<name>A0A4W2IT04_BOBOX</name>
<evidence type="ECO:0000313" key="2">
    <source>
        <dbReference type="Ensembl" id="ENSBIXP00005046102.1"/>
    </source>
</evidence>
<feature type="transmembrane region" description="Helical" evidence="1">
    <location>
        <begin position="45"/>
        <end position="69"/>
    </location>
</feature>
<reference evidence="2" key="2">
    <citation type="submission" date="2025-08" db="UniProtKB">
        <authorList>
            <consortium name="Ensembl"/>
        </authorList>
    </citation>
    <scope>IDENTIFICATION</scope>
</reference>
<keyword evidence="1" id="KW-1133">Transmembrane helix</keyword>
<dbReference type="AlphaFoldDB" id="A0A4W2IT04"/>
<dbReference type="Ensembl" id="ENSBIXT00005055768.1">
    <property type="protein sequence ID" value="ENSBIXP00005046102.1"/>
    <property type="gene ID" value="ENSBIXG00005031064.1"/>
</dbReference>